<sequence>METETNNLFADVSRLIQQFKVPGLDMAPIIESRRKDMEALVEANKATYDAMQALARKQTEILTQAMQGIQDSAKALAAGGTGATDPARQTELVRDAYQKALADTKALAEMARKSQVDAIAIITKRGTDSLAETKKLMQAR</sequence>
<reference evidence="2 3" key="1">
    <citation type="journal article" date="2024" name="Chem. Sci.">
        <title>Discovery of megapolipeptins by genome mining of a Burkholderiales bacteria collection.</title>
        <authorList>
            <person name="Paulo B.S."/>
            <person name="Recchia M.J.J."/>
            <person name="Lee S."/>
            <person name="Fergusson C.H."/>
            <person name="Romanowski S.B."/>
            <person name="Hernandez A."/>
            <person name="Krull N."/>
            <person name="Liu D.Y."/>
            <person name="Cavanagh H."/>
            <person name="Bos A."/>
            <person name="Gray C.A."/>
            <person name="Murphy B.T."/>
            <person name="Linington R.G."/>
            <person name="Eustaquio A.S."/>
        </authorList>
    </citation>
    <scope>NUCLEOTIDE SEQUENCE [LARGE SCALE GENOMIC DNA]</scope>
    <source>
        <strain evidence="2 3">RL17-350-BIC-A</strain>
    </source>
</reference>
<evidence type="ECO:0000313" key="3">
    <source>
        <dbReference type="Proteomes" id="UP001629230"/>
    </source>
</evidence>
<feature type="domain" description="Phasin" evidence="1">
    <location>
        <begin position="30"/>
        <end position="125"/>
    </location>
</feature>
<dbReference type="InterPro" id="IPR018968">
    <property type="entry name" value="Phasin"/>
</dbReference>
<dbReference type="RefSeq" id="WP_408182764.1">
    <property type="nucleotide sequence ID" value="NZ_JAQQEZ010000074.1"/>
</dbReference>
<name>A0ABW9B4U5_9BURK</name>
<organism evidence="2 3">
    <name type="scientific">Paraburkholderia dipogonis</name>
    <dbReference type="NCBI Taxonomy" id="1211383"/>
    <lineage>
        <taxon>Bacteria</taxon>
        <taxon>Pseudomonadati</taxon>
        <taxon>Pseudomonadota</taxon>
        <taxon>Betaproteobacteria</taxon>
        <taxon>Burkholderiales</taxon>
        <taxon>Burkholderiaceae</taxon>
        <taxon>Paraburkholderia</taxon>
    </lineage>
</organism>
<evidence type="ECO:0000313" key="2">
    <source>
        <dbReference type="EMBL" id="MFM0007942.1"/>
    </source>
</evidence>
<proteinExistence type="predicted"/>
<dbReference type="Pfam" id="PF09361">
    <property type="entry name" value="Phasin_2"/>
    <property type="match status" value="1"/>
</dbReference>
<protein>
    <submittedName>
        <fullName evidence="2">TIGR01841 family phasin</fullName>
    </submittedName>
</protein>
<evidence type="ECO:0000259" key="1">
    <source>
        <dbReference type="Pfam" id="PF09361"/>
    </source>
</evidence>
<gene>
    <name evidence="2" type="primary">phaP</name>
    <name evidence="2" type="ORF">PQR57_44345</name>
</gene>
<dbReference type="EMBL" id="JAQQEZ010000074">
    <property type="protein sequence ID" value="MFM0007942.1"/>
    <property type="molecule type" value="Genomic_DNA"/>
</dbReference>
<dbReference type="NCBIfam" id="TIGR01841">
    <property type="entry name" value="phasin"/>
    <property type="match status" value="1"/>
</dbReference>
<accession>A0ABW9B4U5</accession>
<dbReference type="Proteomes" id="UP001629230">
    <property type="component" value="Unassembled WGS sequence"/>
</dbReference>
<keyword evidence="3" id="KW-1185">Reference proteome</keyword>
<dbReference type="InterPro" id="IPR010127">
    <property type="entry name" value="Phasin_subfam-1"/>
</dbReference>
<comment type="caution">
    <text evidence="2">The sequence shown here is derived from an EMBL/GenBank/DDBJ whole genome shotgun (WGS) entry which is preliminary data.</text>
</comment>